<dbReference type="EMBL" id="OJIN01000104">
    <property type="protein sequence ID" value="SPD73697.1"/>
    <property type="molecule type" value="Genomic_DNA"/>
</dbReference>
<organism evidence="1">
    <name type="scientific">uncultured Desulfobacterium sp</name>
    <dbReference type="NCBI Taxonomy" id="201089"/>
    <lineage>
        <taxon>Bacteria</taxon>
        <taxon>Pseudomonadati</taxon>
        <taxon>Thermodesulfobacteriota</taxon>
        <taxon>Desulfobacteria</taxon>
        <taxon>Desulfobacterales</taxon>
        <taxon>Desulfobacteriaceae</taxon>
        <taxon>Desulfobacterium</taxon>
        <taxon>environmental samples</taxon>
    </lineage>
</organism>
<name>A0A445MW09_9BACT</name>
<reference evidence="1" key="1">
    <citation type="submission" date="2018-01" db="EMBL/GenBank/DDBJ databases">
        <authorList>
            <person name="Regsiter A."/>
            <person name="William W."/>
        </authorList>
    </citation>
    <scope>NUCLEOTIDE SEQUENCE</scope>
    <source>
        <strain evidence="1">TRIP AH-1</strain>
    </source>
</reference>
<accession>A0A445MW09</accession>
<evidence type="ECO:0000313" key="1">
    <source>
        <dbReference type="EMBL" id="SPD73697.1"/>
    </source>
</evidence>
<protein>
    <submittedName>
        <fullName evidence="1">Uncharacterized protein</fullName>
    </submittedName>
</protein>
<proteinExistence type="predicted"/>
<dbReference type="AlphaFoldDB" id="A0A445MW09"/>
<gene>
    <name evidence="1" type="ORF">PITCH_A1920036</name>
</gene>
<sequence>MKIGKIEKKVAIPEVHSKVKYPWPEMNVGDSVFIAAENEENLYNLKRVVGPAARYYGDKTGKKFKTLLDRDENGVRVWRTE</sequence>